<feature type="region of interest" description="Disordered" evidence="1">
    <location>
        <begin position="1"/>
        <end position="60"/>
    </location>
</feature>
<sequence>MIMSDLTVLGCEDRNGETATIESPETQDRITAERAPPQRVEATTTSGHPTPEVLAGWLAA</sequence>
<accession>A0A5M6IQR1</accession>
<dbReference type="AlphaFoldDB" id="A0A5M6IQR1"/>
<name>A0A5M6IQR1_9PROT</name>
<gene>
    <name evidence="2" type="ORF">F1189_18550</name>
</gene>
<protein>
    <submittedName>
        <fullName evidence="2">Uncharacterized protein</fullName>
    </submittedName>
</protein>
<dbReference type="Proteomes" id="UP000325255">
    <property type="component" value="Unassembled WGS sequence"/>
</dbReference>
<organism evidence="2 3">
    <name type="scientific">Rhodovastum atsumiense</name>
    <dbReference type="NCBI Taxonomy" id="504468"/>
    <lineage>
        <taxon>Bacteria</taxon>
        <taxon>Pseudomonadati</taxon>
        <taxon>Pseudomonadota</taxon>
        <taxon>Alphaproteobacteria</taxon>
        <taxon>Acetobacterales</taxon>
        <taxon>Acetobacteraceae</taxon>
        <taxon>Rhodovastum</taxon>
    </lineage>
</organism>
<comment type="caution">
    <text evidence="2">The sequence shown here is derived from an EMBL/GenBank/DDBJ whole genome shotgun (WGS) entry which is preliminary data.</text>
</comment>
<reference evidence="2 3" key="1">
    <citation type="submission" date="2019-09" db="EMBL/GenBank/DDBJ databases">
        <title>Genome sequence of Rhodovastum atsumiense, a diverse member of the Acetobacteraceae family of non-sulfur purple photosynthetic bacteria.</title>
        <authorList>
            <person name="Meyer T."/>
            <person name="Kyndt J."/>
        </authorList>
    </citation>
    <scope>NUCLEOTIDE SEQUENCE [LARGE SCALE GENOMIC DNA]</scope>
    <source>
        <strain evidence="2 3">DSM 21279</strain>
    </source>
</reference>
<evidence type="ECO:0000256" key="1">
    <source>
        <dbReference type="SAM" id="MobiDB-lite"/>
    </source>
</evidence>
<dbReference type="RefSeq" id="WP_150042357.1">
    <property type="nucleotide sequence ID" value="NZ_OW485601.1"/>
</dbReference>
<proteinExistence type="predicted"/>
<keyword evidence="3" id="KW-1185">Reference proteome</keyword>
<evidence type="ECO:0000313" key="3">
    <source>
        <dbReference type="Proteomes" id="UP000325255"/>
    </source>
</evidence>
<evidence type="ECO:0000313" key="2">
    <source>
        <dbReference type="EMBL" id="KAA5610623.1"/>
    </source>
</evidence>
<dbReference type="EMBL" id="VWPK01000030">
    <property type="protein sequence ID" value="KAA5610623.1"/>
    <property type="molecule type" value="Genomic_DNA"/>
</dbReference>